<gene>
    <name evidence="2" type="ORF">QOZ92_000008</name>
</gene>
<dbReference type="RefSeq" id="WP_307501070.1">
    <property type="nucleotide sequence ID" value="NZ_BAAACE010000026.1"/>
</dbReference>
<dbReference type="CDD" id="cd00761">
    <property type="entry name" value="Glyco_tranf_GTA_type"/>
    <property type="match status" value="1"/>
</dbReference>
<keyword evidence="3" id="KW-1185">Reference proteome</keyword>
<dbReference type="InterPro" id="IPR029044">
    <property type="entry name" value="Nucleotide-diphossugar_trans"/>
</dbReference>
<dbReference type="Gene3D" id="3.90.550.10">
    <property type="entry name" value="Spore Coat Polysaccharide Biosynthesis Protein SpsA, Chain A"/>
    <property type="match status" value="1"/>
</dbReference>
<dbReference type="SUPFAM" id="SSF53448">
    <property type="entry name" value="Nucleotide-diphospho-sugar transferases"/>
    <property type="match status" value="1"/>
</dbReference>
<evidence type="ECO:0000259" key="1">
    <source>
        <dbReference type="Pfam" id="PF00535"/>
    </source>
</evidence>
<dbReference type="Pfam" id="PF00535">
    <property type="entry name" value="Glycos_transf_2"/>
    <property type="match status" value="1"/>
</dbReference>
<evidence type="ECO:0000313" key="2">
    <source>
        <dbReference type="EMBL" id="MDQ0554898.1"/>
    </source>
</evidence>
<sequence length="264" mass="30852">MKFSLLLPTLGTREKEIKVLFESLKNQTYKNFELIVVSQGNHQFIAEALKQYDFNYKHITMDEKGISKARNKGIPYISGNVMTLADDDGWYDDNAFETVKTYIENYKPDIACFEHYDPIKKEFPKKYPEKEVLNFSKRSVLKQSSLDVYVNIDKVPDYKIGFDERFGVGGFYNSGEENIYLMDLYNLGYKKMCFFPIVVSYHPNKEGNYLDRKSFIAKGPLFKRLFGGLLGFPIFIVFGLKKSANIDNFWNVYIKSIKEFIKFK</sequence>
<dbReference type="InterPro" id="IPR001173">
    <property type="entry name" value="Glyco_trans_2-like"/>
</dbReference>
<protein>
    <submittedName>
        <fullName evidence="2">Glycosyltransferase involved in cell wall biosynthesis</fullName>
    </submittedName>
</protein>
<feature type="domain" description="Glycosyltransferase 2-like" evidence="1">
    <location>
        <begin position="5"/>
        <end position="140"/>
    </location>
</feature>
<accession>A0ABU0MVF9</accession>
<proteinExistence type="predicted"/>
<evidence type="ECO:0000313" key="3">
    <source>
        <dbReference type="Proteomes" id="UP001232584"/>
    </source>
</evidence>
<reference evidence="2 3" key="1">
    <citation type="submission" date="2023-07" db="EMBL/GenBank/DDBJ databases">
        <title>Genomic Encyclopedia of Type Strains, Phase IV (KMG-IV): sequencing the most valuable type-strain genomes for metagenomic binning, comparative biology and taxonomic classification.</title>
        <authorList>
            <person name="Goeker M."/>
        </authorList>
    </citation>
    <scope>NUCLEOTIDE SEQUENCE [LARGE SCALE GENOMIC DNA]</scope>
    <source>
        <strain evidence="2 3">DSM 15049</strain>
    </source>
</reference>
<dbReference type="EMBL" id="JAUSWG010000001">
    <property type="protein sequence ID" value="MDQ0554898.1"/>
    <property type="molecule type" value="Genomic_DNA"/>
</dbReference>
<organism evidence="2 3">
    <name type="scientific">Paraclostridium ghonii</name>
    <dbReference type="NCBI Taxonomy" id="29358"/>
    <lineage>
        <taxon>Bacteria</taxon>
        <taxon>Bacillati</taxon>
        <taxon>Bacillota</taxon>
        <taxon>Clostridia</taxon>
        <taxon>Peptostreptococcales</taxon>
        <taxon>Peptostreptococcaceae</taxon>
        <taxon>Paraclostridium</taxon>
    </lineage>
</organism>
<dbReference type="Proteomes" id="UP001232584">
    <property type="component" value="Unassembled WGS sequence"/>
</dbReference>
<name>A0ABU0MVF9_9FIRM</name>
<comment type="caution">
    <text evidence="2">The sequence shown here is derived from an EMBL/GenBank/DDBJ whole genome shotgun (WGS) entry which is preliminary data.</text>
</comment>